<comment type="caution">
    <text evidence="1">The sequence shown here is derived from an EMBL/GenBank/DDBJ whole genome shotgun (WGS) entry which is preliminary data.</text>
</comment>
<dbReference type="AlphaFoldDB" id="A0AAP2G270"/>
<organism evidence="1 2">
    <name type="scientific">Litoribacter ruber</name>
    <dbReference type="NCBI Taxonomy" id="702568"/>
    <lineage>
        <taxon>Bacteria</taxon>
        <taxon>Pseudomonadati</taxon>
        <taxon>Bacteroidota</taxon>
        <taxon>Cytophagia</taxon>
        <taxon>Cytophagales</taxon>
        <taxon>Cyclobacteriaceae</taxon>
        <taxon>Litoribacter</taxon>
    </lineage>
</organism>
<gene>
    <name evidence="1" type="ORF">KI659_14910</name>
</gene>
<evidence type="ECO:0000313" key="2">
    <source>
        <dbReference type="Proteomes" id="UP001319104"/>
    </source>
</evidence>
<proteinExistence type="predicted"/>
<keyword evidence="2" id="KW-1185">Reference proteome</keyword>
<reference evidence="1 2" key="1">
    <citation type="submission" date="2021-05" db="EMBL/GenBank/DDBJ databases">
        <authorList>
            <person name="Zhang Z.D."/>
            <person name="Osman G."/>
        </authorList>
    </citation>
    <scope>NUCLEOTIDE SEQUENCE [LARGE SCALE GENOMIC DNA]</scope>
    <source>
        <strain evidence="1 2">KCTC 32217</strain>
    </source>
</reference>
<protein>
    <submittedName>
        <fullName evidence="1">Uncharacterized protein</fullName>
    </submittedName>
</protein>
<sequence>MKAFVVVFVVMWMAVFDAMGQQNDVRRELEEISLANKRIQEQWESRSTKYEVRGTKTEVQGTKEPWYEERTMPDSVPIQQYVMAYYRDLYRQEYRPENLLRRVGDVNFIHFIQRGDFSVFILGTPRPVTPIRGAGIWK</sequence>
<evidence type="ECO:0000313" key="1">
    <source>
        <dbReference type="EMBL" id="MBS9525307.1"/>
    </source>
</evidence>
<name>A0AAP2G270_9BACT</name>
<dbReference type="EMBL" id="JAHCMY010000010">
    <property type="protein sequence ID" value="MBS9525307.1"/>
    <property type="molecule type" value="Genomic_DNA"/>
</dbReference>
<dbReference type="Proteomes" id="UP001319104">
    <property type="component" value="Unassembled WGS sequence"/>
</dbReference>
<dbReference type="RefSeq" id="WP_213946166.1">
    <property type="nucleotide sequence ID" value="NZ_JAHBGI010000002.1"/>
</dbReference>
<accession>A0AAP2G270</accession>